<organism evidence="1 2">
    <name type="scientific">Rhodoferax aquaticus</name>
    <dbReference type="NCBI Taxonomy" id="2527691"/>
    <lineage>
        <taxon>Bacteria</taxon>
        <taxon>Pseudomonadati</taxon>
        <taxon>Pseudomonadota</taxon>
        <taxon>Betaproteobacteria</taxon>
        <taxon>Burkholderiales</taxon>
        <taxon>Comamonadaceae</taxon>
        <taxon>Rhodoferax</taxon>
    </lineage>
</organism>
<evidence type="ECO:0000313" key="1">
    <source>
        <dbReference type="EMBL" id="QDL56734.1"/>
    </source>
</evidence>
<keyword evidence="2" id="KW-1185">Reference proteome</keyword>
<dbReference type="GO" id="GO:0003697">
    <property type="term" value="F:single-stranded DNA binding"/>
    <property type="evidence" value="ECO:0007669"/>
    <property type="project" value="InterPro"/>
</dbReference>
<dbReference type="InterPro" id="IPR023646">
    <property type="entry name" value="Prisomal_replication_PriB"/>
</dbReference>
<dbReference type="PIRSF" id="PIRSF003135">
    <property type="entry name" value="Primosomal_n"/>
    <property type="match status" value="1"/>
</dbReference>
<sequence>MLTARVEERDALRYTPAGIPALSLRLDHESQAQELGEPRQVKASIKAIAFGSLAERLGQQALGSEWKFSGFVANPRNGKHVVFHIQEFSPI</sequence>
<dbReference type="SUPFAM" id="SSF50249">
    <property type="entry name" value="Nucleic acid-binding proteins"/>
    <property type="match status" value="1"/>
</dbReference>
<dbReference type="RefSeq" id="WP_142814170.1">
    <property type="nucleotide sequence ID" value="NZ_CP036282.1"/>
</dbReference>
<dbReference type="Pfam" id="PF22657">
    <property type="entry name" value="SSB_1"/>
    <property type="match status" value="1"/>
</dbReference>
<dbReference type="GO" id="GO:0030894">
    <property type="term" value="C:replisome"/>
    <property type="evidence" value="ECO:0007669"/>
    <property type="project" value="InterPro"/>
</dbReference>
<proteinExistence type="predicted"/>
<dbReference type="NCBIfam" id="TIGR04418">
    <property type="entry name" value="PriB_gamma"/>
    <property type="match status" value="1"/>
</dbReference>
<accession>A0A515EVQ0</accession>
<protein>
    <submittedName>
        <fullName evidence="1">Primosomal replication protein N</fullName>
    </submittedName>
</protein>
<evidence type="ECO:0000313" key="2">
    <source>
        <dbReference type="Proteomes" id="UP000317365"/>
    </source>
</evidence>
<dbReference type="Gene3D" id="2.40.50.140">
    <property type="entry name" value="Nucleic acid-binding proteins"/>
    <property type="match status" value="1"/>
</dbReference>
<dbReference type="Proteomes" id="UP000317365">
    <property type="component" value="Chromosome"/>
</dbReference>
<reference evidence="2" key="2">
    <citation type="journal article" date="2020" name="Int. J. Syst. Evol. Microbiol.">
        <title>Genomic insights into a novel species Rhodoferax aquaticus sp. nov., isolated from freshwater.</title>
        <authorList>
            <person name="Li T."/>
            <person name="Zhuo Y."/>
            <person name="Jin C.Z."/>
            <person name="Wu X."/>
            <person name="Ko S.R."/>
            <person name="Jin F.J."/>
            <person name="Ahn C.Y."/>
            <person name="Oh H.M."/>
            <person name="Lee H.G."/>
            <person name="Jin L."/>
        </authorList>
    </citation>
    <scope>NUCLEOTIDE SEQUENCE [LARGE SCALE GENOMIC DNA]</scope>
    <source>
        <strain evidence="2">Gr-4</strain>
    </source>
</reference>
<dbReference type="InterPro" id="IPR012340">
    <property type="entry name" value="NA-bd_OB-fold"/>
</dbReference>
<gene>
    <name evidence="1" type="primary">priB</name>
    <name evidence="1" type="ORF">EXZ61_08535</name>
</gene>
<reference evidence="2" key="1">
    <citation type="submission" date="2019-02" db="EMBL/GenBank/DDBJ databases">
        <title>Complete genome sequence of Rhodoferax sp. Gr-4.</title>
        <authorList>
            <person name="Jin L."/>
        </authorList>
    </citation>
    <scope>NUCLEOTIDE SEQUENCE [LARGE SCALE GENOMIC DNA]</scope>
    <source>
        <strain evidence="2">Gr-4</strain>
    </source>
</reference>
<name>A0A515EVQ0_9BURK</name>
<dbReference type="AlphaFoldDB" id="A0A515EVQ0"/>
<dbReference type="GO" id="GO:0006260">
    <property type="term" value="P:DNA replication"/>
    <property type="evidence" value="ECO:0007669"/>
    <property type="project" value="InterPro"/>
</dbReference>
<dbReference type="KEGG" id="rhg:EXZ61_08535"/>
<dbReference type="EMBL" id="CP036282">
    <property type="protein sequence ID" value="QDL56734.1"/>
    <property type="molecule type" value="Genomic_DNA"/>
</dbReference>